<comment type="caution">
    <text evidence="1">The sequence shown here is derived from an EMBL/GenBank/DDBJ whole genome shotgun (WGS) entry which is preliminary data.</text>
</comment>
<evidence type="ECO:0000313" key="1">
    <source>
        <dbReference type="EMBL" id="MCW4629279.1"/>
    </source>
</evidence>
<dbReference type="RefSeq" id="WP_265218463.1">
    <property type="nucleotide sequence ID" value="NZ_JAPEUL010000007.1"/>
</dbReference>
<keyword evidence="2" id="KW-1185">Reference proteome</keyword>
<dbReference type="EMBL" id="JAPEUL010000007">
    <property type="protein sequence ID" value="MCW4629279.1"/>
    <property type="molecule type" value="Genomic_DNA"/>
</dbReference>
<sequence>MSILKHERIQVPLKQRVARVIKLADLSSTLRRVTLQGEDLQGFGFHPLAPEAHVKLFSCWG</sequence>
<dbReference type="Gene3D" id="2.40.30.10">
    <property type="entry name" value="Translation factors"/>
    <property type="match status" value="1"/>
</dbReference>
<name>A0ABT3KFF8_9GAMM</name>
<organism evidence="1 2">
    <name type="scientific">Marinomonas rhodophyticola</name>
    <dbReference type="NCBI Taxonomy" id="2992803"/>
    <lineage>
        <taxon>Bacteria</taxon>
        <taxon>Pseudomonadati</taxon>
        <taxon>Pseudomonadota</taxon>
        <taxon>Gammaproteobacteria</taxon>
        <taxon>Oceanospirillales</taxon>
        <taxon>Oceanospirillaceae</taxon>
        <taxon>Marinomonas</taxon>
    </lineage>
</organism>
<evidence type="ECO:0000313" key="2">
    <source>
        <dbReference type="Proteomes" id="UP001431181"/>
    </source>
</evidence>
<accession>A0ABT3KFF8</accession>
<proteinExistence type="predicted"/>
<gene>
    <name evidence="1" type="ORF">ONZ52_10010</name>
</gene>
<reference evidence="1" key="1">
    <citation type="submission" date="2022-11" db="EMBL/GenBank/DDBJ databases">
        <title>Marinomonas sp. nov., isolated from marine algae.</title>
        <authorList>
            <person name="Choi D.G."/>
            <person name="Kim J.M."/>
            <person name="Lee J.K."/>
            <person name="Baek J.H."/>
            <person name="Jeon C.O."/>
        </authorList>
    </citation>
    <scope>NUCLEOTIDE SEQUENCE</scope>
    <source>
        <strain evidence="1">KJ51-3</strain>
    </source>
</reference>
<protein>
    <submittedName>
        <fullName evidence="1">Uncharacterized protein</fullName>
    </submittedName>
</protein>
<dbReference type="Proteomes" id="UP001431181">
    <property type="component" value="Unassembled WGS sequence"/>
</dbReference>